<feature type="non-terminal residue" evidence="14">
    <location>
        <position position="493"/>
    </location>
</feature>
<evidence type="ECO:0000256" key="4">
    <source>
        <dbReference type="ARBA" id="ARBA00022679"/>
    </source>
</evidence>
<comment type="catalytic activity">
    <reaction evidence="1">
        <text>S-ubiquitinyl-[E2 ubiquitin-conjugating enzyme]-L-cysteine + [acceptor protein]-L-lysine = [E2 ubiquitin-conjugating enzyme]-L-cysteine + N(6)-ubiquitinyl-[acceptor protein]-L-lysine.</text>
        <dbReference type="EC" id="2.3.2.26"/>
    </reaction>
</comment>
<sequence length="493" mass="56531">MDVQWIFLVVMAVFFLIIFFAARLAKKHAAEAFAGGAGNYTDQRNVEFMPGLQRADVEEQLSDVNRWECNVCAFSNLDMKPTCSLCGAQKESKFFEHENEEINYTLLSDRPRSKSYRDPSILSTSFRASSLMPRGSKGKLMHNFQRMSSFFFHKLVMPEDLSGRQRSARMRKEWVRKLDTKRRPYWKRRILDSMHVPLAHLVQLCSHADRLHLTGRMRQSTTLNTLDEGEETIVVLEGEAEDPDELVILQASENDEDDGETESKQLMFVAVETVNANRSILGTTVDATLWGPLHMLSRLPFSAKYLWFLHQSADILQAYDKGHCKMRCSRDFVFDEAMENILFLKERSLCAIIRMQFSGENGLDAGAIQREWYLLVAQGFMDESSGLFMLSNRDENSYFINPNSDYLLTHRRENLSPHLKSITHAQAFRAAGRFIGRALLDGQMLPLHFCPVLFKLLLGIPVTLDDVESLDKTIYSSLRYVIDNDNAEDLCLT</sequence>
<keyword evidence="7 9" id="KW-0833">Ubl conjugation pathway</keyword>
<keyword evidence="6 10" id="KW-0863">Zinc-finger</keyword>
<evidence type="ECO:0000256" key="10">
    <source>
        <dbReference type="PROSITE-ProRule" id="PRU00322"/>
    </source>
</evidence>
<dbReference type="GO" id="GO:0005737">
    <property type="term" value="C:cytoplasm"/>
    <property type="evidence" value="ECO:0007669"/>
    <property type="project" value="TreeGrafter"/>
</dbReference>
<reference evidence="14" key="1">
    <citation type="submission" date="2019-06" db="EMBL/GenBank/DDBJ databases">
        <title>Genomics analysis of Aphanomyces spp. identifies a new class of oomycete effector associated with host adaptation.</title>
        <authorList>
            <person name="Gaulin E."/>
        </authorList>
    </citation>
    <scope>NUCLEOTIDE SEQUENCE</scope>
    <source>
        <strain evidence="14">CBS 578.67</strain>
    </source>
</reference>
<comment type="caution">
    <text evidence="9">Lacks conserved residue(s) required for the propagation of feature annotation.</text>
</comment>
<dbReference type="SUPFAM" id="SSF90209">
    <property type="entry name" value="Ran binding protein zinc finger-like"/>
    <property type="match status" value="1"/>
</dbReference>
<dbReference type="PROSITE" id="PS50237">
    <property type="entry name" value="HECT"/>
    <property type="match status" value="1"/>
</dbReference>
<feature type="transmembrane region" description="Helical" evidence="11">
    <location>
        <begin position="6"/>
        <end position="25"/>
    </location>
</feature>
<evidence type="ECO:0000256" key="3">
    <source>
        <dbReference type="ARBA" id="ARBA00012485"/>
    </source>
</evidence>
<dbReference type="PANTHER" id="PTHR11254">
    <property type="entry name" value="HECT DOMAIN UBIQUITIN-PROTEIN LIGASE"/>
    <property type="match status" value="1"/>
</dbReference>
<gene>
    <name evidence="14" type="ORF">As57867_009418</name>
</gene>
<dbReference type="InterPro" id="IPR001876">
    <property type="entry name" value="Znf_RanBP2"/>
</dbReference>
<dbReference type="InterPro" id="IPR035983">
    <property type="entry name" value="Hect_E3_ubiquitin_ligase"/>
</dbReference>
<feature type="domain" description="HECT" evidence="13">
    <location>
        <begin position="340"/>
        <end position="493"/>
    </location>
</feature>
<evidence type="ECO:0000256" key="9">
    <source>
        <dbReference type="PROSITE-ProRule" id="PRU00104"/>
    </source>
</evidence>
<proteinExistence type="predicted"/>
<dbReference type="GO" id="GO:0006511">
    <property type="term" value="P:ubiquitin-dependent protein catabolic process"/>
    <property type="evidence" value="ECO:0007669"/>
    <property type="project" value="TreeGrafter"/>
</dbReference>
<keyword evidence="4" id="KW-0808">Transferase</keyword>
<dbReference type="EC" id="2.3.2.26" evidence="3"/>
<evidence type="ECO:0000256" key="2">
    <source>
        <dbReference type="ARBA" id="ARBA00004906"/>
    </source>
</evidence>
<evidence type="ECO:0000313" key="14">
    <source>
        <dbReference type="EMBL" id="KAF0699975.1"/>
    </source>
</evidence>
<accession>A0A6A4YUV3</accession>
<comment type="pathway">
    <text evidence="2">Protein modification; protein ubiquitination.</text>
</comment>
<evidence type="ECO:0000256" key="5">
    <source>
        <dbReference type="ARBA" id="ARBA00022723"/>
    </source>
</evidence>
<dbReference type="PROSITE" id="PS01358">
    <property type="entry name" value="ZF_RANBP2_1"/>
    <property type="match status" value="1"/>
</dbReference>
<dbReference type="SUPFAM" id="SSF56204">
    <property type="entry name" value="Hect, E3 ligase catalytic domain"/>
    <property type="match status" value="1"/>
</dbReference>
<organism evidence="14">
    <name type="scientific">Aphanomyces stellatus</name>
    <dbReference type="NCBI Taxonomy" id="120398"/>
    <lineage>
        <taxon>Eukaryota</taxon>
        <taxon>Sar</taxon>
        <taxon>Stramenopiles</taxon>
        <taxon>Oomycota</taxon>
        <taxon>Saprolegniomycetes</taxon>
        <taxon>Saprolegniales</taxon>
        <taxon>Verrucalvaceae</taxon>
        <taxon>Aphanomyces</taxon>
    </lineage>
</organism>
<name>A0A6A4YUV3_9STRA</name>
<dbReference type="PANTHER" id="PTHR11254:SF440">
    <property type="entry name" value="E3 UBIQUITIN-PROTEIN LIGASE NEDD-4"/>
    <property type="match status" value="1"/>
</dbReference>
<dbReference type="Gene3D" id="3.90.1750.10">
    <property type="entry name" value="Hect, E3 ligase catalytic domains"/>
    <property type="match status" value="1"/>
</dbReference>
<keyword evidence="11" id="KW-1133">Transmembrane helix</keyword>
<dbReference type="GO" id="GO:0016567">
    <property type="term" value="P:protein ubiquitination"/>
    <property type="evidence" value="ECO:0007669"/>
    <property type="project" value="TreeGrafter"/>
</dbReference>
<evidence type="ECO:0000256" key="7">
    <source>
        <dbReference type="ARBA" id="ARBA00022786"/>
    </source>
</evidence>
<feature type="domain" description="RanBP2-type" evidence="12">
    <location>
        <begin position="63"/>
        <end position="92"/>
    </location>
</feature>
<dbReference type="GO" id="GO:0008270">
    <property type="term" value="F:zinc ion binding"/>
    <property type="evidence" value="ECO:0007669"/>
    <property type="project" value="UniProtKB-KW"/>
</dbReference>
<evidence type="ECO:0000259" key="13">
    <source>
        <dbReference type="PROSITE" id="PS50237"/>
    </source>
</evidence>
<keyword evidence="11" id="KW-0472">Membrane</keyword>
<dbReference type="AlphaFoldDB" id="A0A6A4YUV3"/>
<dbReference type="InterPro" id="IPR036443">
    <property type="entry name" value="Znf_RanBP2_sf"/>
</dbReference>
<protein>
    <recommendedName>
        <fullName evidence="3">HECT-type E3 ubiquitin transferase</fullName>
        <ecNumber evidence="3">2.3.2.26</ecNumber>
    </recommendedName>
</protein>
<dbReference type="Pfam" id="PF00632">
    <property type="entry name" value="HECT"/>
    <property type="match status" value="1"/>
</dbReference>
<dbReference type="InterPro" id="IPR000569">
    <property type="entry name" value="HECT_dom"/>
</dbReference>
<evidence type="ECO:0000256" key="11">
    <source>
        <dbReference type="SAM" id="Phobius"/>
    </source>
</evidence>
<keyword evidence="5" id="KW-0479">Metal-binding</keyword>
<dbReference type="PROSITE" id="PS50199">
    <property type="entry name" value="ZF_RANBP2_2"/>
    <property type="match status" value="1"/>
</dbReference>
<evidence type="ECO:0000256" key="8">
    <source>
        <dbReference type="ARBA" id="ARBA00022833"/>
    </source>
</evidence>
<dbReference type="GO" id="GO:0061630">
    <property type="term" value="F:ubiquitin protein ligase activity"/>
    <property type="evidence" value="ECO:0007669"/>
    <property type="project" value="UniProtKB-EC"/>
</dbReference>
<dbReference type="InterPro" id="IPR050409">
    <property type="entry name" value="E3_ubiq-protein_ligase"/>
</dbReference>
<evidence type="ECO:0000256" key="6">
    <source>
        <dbReference type="ARBA" id="ARBA00022771"/>
    </source>
</evidence>
<comment type="caution">
    <text evidence="14">The sequence shown here is derived from an EMBL/GenBank/DDBJ whole genome shotgun (WGS) entry which is preliminary data.</text>
</comment>
<evidence type="ECO:0000259" key="12">
    <source>
        <dbReference type="PROSITE" id="PS50199"/>
    </source>
</evidence>
<evidence type="ECO:0000256" key="1">
    <source>
        <dbReference type="ARBA" id="ARBA00000885"/>
    </source>
</evidence>
<keyword evidence="11" id="KW-0812">Transmembrane</keyword>
<keyword evidence="8" id="KW-0862">Zinc</keyword>
<dbReference type="OrthoDB" id="8068875at2759"/>
<dbReference type="EMBL" id="VJMH01005143">
    <property type="protein sequence ID" value="KAF0699975.1"/>
    <property type="molecule type" value="Genomic_DNA"/>
</dbReference>